<dbReference type="EMBL" id="JAXCEH010000006">
    <property type="protein sequence ID" value="MFA1554482.1"/>
    <property type="molecule type" value="Genomic_DNA"/>
</dbReference>
<accession>A0ABV4QWY0</accession>
<keyword evidence="3" id="KW-1185">Reference proteome</keyword>
<feature type="region of interest" description="Disordered" evidence="1">
    <location>
        <begin position="88"/>
        <end position="173"/>
    </location>
</feature>
<feature type="compositionally biased region" description="Pro residues" evidence="1">
    <location>
        <begin position="93"/>
        <end position="103"/>
    </location>
</feature>
<evidence type="ECO:0000256" key="1">
    <source>
        <dbReference type="SAM" id="MobiDB-lite"/>
    </source>
</evidence>
<evidence type="ECO:0000313" key="3">
    <source>
        <dbReference type="Proteomes" id="UP001569904"/>
    </source>
</evidence>
<organism evidence="2 3">
    <name type="scientific">Actinomadura chokoriensis</name>
    <dbReference type="NCBI Taxonomy" id="454156"/>
    <lineage>
        <taxon>Bacteria</taxon>
        <taxon>Bacillati</taxon>
        <taxon>Actinomycetota</taxon>
        <taxon>Actinomycetes</taxon>
        <taxon>Streptosporangiales</taxon>
        <taxon>Thermomonosporaceae</taxon>
        <taxon>Actinomadura</taxon>
    </lineage>
</organism>
<protein>
    <submittedName>
        <fullName evidence="2">Uncharacterized protein</fullName>
    </submittedName>
</protein>
<name>A0ABV4QWY0_9ACTN</name>
<sequence>MTAQMRTGPVARDPEFRGIDPPALNQVIKQLQDAQNAIQSWLNAHRPPPGVSAAGYRQADQVAQWAADQLGMLSRRYNYAITHPSPGGGVGAPTPPAPAPVVPGKPGGAPAGTPQPVKPPPGKTTPSKTAPSKTAPSKTAPSKTAPPKTVPHQATFRPTPRGAGDIGNFPTRQAAAKAARTDALVVVTAVQDGRPVPDSVWKHLRANADDPDYTEKLYERLGPAATADLLKAAGEQDARGNGADGDGANLKAVQESLGVSSHHMTIDVKWLRTFLAEADRAGIRPVAVQVLTGAGMSERTRAAVAKLDLSEPRADTPQATSPHTTTVA</sequence>
<dbReference type="Proteomes" id="UP001569904">
    <property type="component" value="Unassembled WGS sequence"/>
</dbReference>
<comment type="caution">
    <text evidence="2">The sequence shown here is derived from an EMBL/GenBank/DDBJ whole genome shotgun (WGS) entry which is preliminary data.</text>
</comment>
<feature type="compositionally biased region" description="Polar residues" evidence="1">
    <location>
        <begin position="317"/>
        <end position="328"/>
    </location>
</feature>
<evidence type="ECO:0000313" key="2">
    <source>
        <dbReference type="EMBL" id="MFA1554482.1"/>
    </source>
</evidence>
<feature type="region of interest" description="Disordered" evidence="1">
    <location>
        <begin position="308"/>
        <end position="328"/>
    </location>
</feature>
<feature type="compositionally biased region" description="Low complexity" evidence="1">
    <location>
        <begin position="124"/>
        <end position="151"/>
    </location>
</feature>
<reference evidence="2 3" key="1">
    <citation type="submission" date="2023-11" db="EMBL/GenBank/DDBJ databases">
        <title>Actinomadura monticuli sp. nov., isolated from volcanic ash.</title>
        <authorList>
            <person name="Lee S.D."/>
            <person name="Yang H."/>
            <person name="Kim I.S."/>
        </authorList>
    </citation>
    <scope>NUCLEOTIDE SEQUENCE [LARGE SCALE GENOMIC DNA]</scope>
    <source>
        <strain evidence="2 3">DSM 45346</strain>
    </source>
</reference>
<proteinExistence type="predicted"/>
<gene>
    <name evidence="2" type="ORF">SM436_12380</name>
</gene>